<feature type="domain" description="Proline dehydrogenase" evidence="2">
    <location>
        <begin position="27"/>
        <end position="242"/>
    </location>
</feature>
<sequence length="247" mass="28887">VGRFDLYLKKANNDSLNENEIDEWQRVEQRYDKICNSAAESGISILIDAEESWIQKPIDELIEKLMIKYNNSSCIVYNTIQAYKVDRFEYLSGLHKRLSKSNIKIGIKLVRGAYMEKERRRAKSKNYKSPICETKAKTDENFNKCMSFIFNNINDFNLFIGSHNERSNLLATEIMNKHVIKNNDKRVWFSQLYGMSDHISFNLAINKYNVSKYLPYGPVKEVVPYLIRRLDENTSVSGQTSRELKLI</sequence>
<dbReference type="EMBL" id="UINC01197354">
    <property type="protein sequence ID" value="SVE14796.1"/>
    <property type="molecule type" value="Genomic_DNA"/>
</dbReference>
<dbReference type="Pfam" id="PF01619">
    <property type="entry name" value="Pro_dh"/>
    <property type="match status" value="1"/>
</dbReference>
<dbReference type="PANTHER" id="PTHR13914:SF0">
    <property type="entry name" value="PROLINE DEHYDROGENASE 1, MITOCHONDRIAL"/>
    <property type="match status" value="1"/>
</dbReference>
<feature type="non-terminal residue" evidence="3">
    <location>
        <position position="1"/>
    </location>
</feature>
<dbReference type="InterPro" id="IPR029041">
    <property type="entry name" value="FAD-linked_oxidoreductase-like"/>
</dbReference>
<organism evidence="3">
    <name type="scientific">marine metagenome</name>
    <dbReference type="NCBI Taxonomy" id="408172"/>
    <lineage>
        <taxon>unclassified sequences</taxon>
        <taxon>metagenomes</taxon>
        <taxon>ecological metagenomes</taxon>
    </lineage>
</organism>
<evidence type="ECO:0000313" key="3">
    <source>
        <dbReference type="EMBL" id="SVE14796.1"/>
    </source>
</evidence>
<dbReference type="AlphaFoldDB" id="A0A383B3P5"/>
<feature type="non-terminal residue" evidence="3">
    <location>
        <position position="247"/>
    </location>
</feature>
<dbReference type="PANTHER" id="PTHR13914">
    <property type="entry name" value="PROLINE OXIDASE"/>
    <property type="match status" value="1"/>
</dbReference>
<keyword evidence="1" id="KW-0560">Oxidoreductase</keyword>
<dbReference type="GO" id="GO:0010133">
    <property type="term" value="P:L-proline catabolic process to L-glutamate"/>
    <property type="evidence" value="ECO:0007669"/>
    <property type="project" value="TreeGrafter"/>
</dbReference>
<evidence type="ECO:0000259" key="2">
    <source>
        <dbReference type="Pfam" id="PF01619"/>
    </source>
</evidence>
<dbReference type="InterPro" id="IPR002872">
    <property type="entry name" value="Proline_DH_dom"/>
</dbReference>
<dbReference type="GO" id="GO:0071949">
    <property type="term" value="F:FAD binding"/>
    <property type="evidence" value="ECO:0007669"/>
    <property type="project" value="TreeGrafter"/>
</dbReference>
<gene>
    <name evidence="3" type="ORF">METZ01_LOCUS467650</name>
</gene>
<proteinExistence type="predicted"/>
<dbReference type="GO" id="GO:0004657">
    <property type="term" value="F:proline dehydrogenase activity"/>
    <property type="evidence" value="ECO:0007669"/>
    <property type="project" value="InterPro"/>
</dbReference>
<evidence type="ECO:0000256" key="1">
    <source>
        <dbReference type="ARBA" id="ARBA00023002"/>
    </source>
</evidence>
<accession>A0A383B3P5</accession>
<dbReference type="Gene3D" id="3.20.20.220">
    <property type="match status" value="1"/>
</dbReference>
<dbReference type="GO" id="GO:0005739">
    <property type="term" value="C:mitochondrion"/>
    <property type="evidence" value="ECO:0007669"/>
    <property type="project" value="TreeGrafter"/>
</dbReference>
<name>A0A383B3P5_9ZZZZ</name>
<reference evidence="3" key="1">
    <citation type="submission" date="2018-05" db="EMBL/GenBank/DDBJ databases">
        <authorList>
            <person name="Lanie J.A."/>
            <person name="Ng W.-L."/>
            <person name="Kazmierczak K.M."/>
            <person name="Andrzejewski T.M."/>
            <person name="Davidsen T.M."/>
            <person name="Wayne K.J."/>
            <person name="Tettelin H."/>
            <person name="Glass J.I."/>
            <person name="Rusch D."/>
            <person name="Podicherti R."/>
            <person name="Tsui H.-C.T."/>
            <person name="Winkler M.E."/>
        </authorList>
    </citation>
    <scope>NUCLEOTIDE SEQUENCE</scope>
</reference>
<dbReference type="InterPro" id="IPR015659">
    <property type="entry name" value="Proline_oxidase"/>
</dbReference>
<dbReference type="SUPFAM" id="SSF51730">
    <property type="entry name" value="FAD-linked oxidoreductase"/>
    <property type="match status" value="1"/>
</dbReference>
<protein>
    <recommendedName>
        <fullName evidence="2">Proline dehydrogenase domain-containing protein</fullName>
    </recommendedName>
</protein>